<feature type="transmembrane region" description="Helical" evidence="6">
    <location>
        <begin position="92"/>
        <end position="113"/>
    </location>
</feature>
<evidence type="ECO:0000313" key="8">
    <source>
        <dbReference type="Proteomes" id="UP001209317"/>
    </source>
</evidence>
<keyword evidence="4 6" id="KW-1133">Transmembrane helix</keyword>
<dbReference type="EMBL" id="JAOTPL010000011">
    <property type="protein sequence ID" value="MCU7694610.1"/>
    <property type="molecule type" value="Genomic_DNA"/>
</dbReference>
<feature type="transmembrane region" description="Helical" evidence="6">
    <location>
        <begin position="435"/>
        <end position="459"/>
    </location>
</feature>
<dbReference type="GO" id="GO:0005886">
    <property type="term" value="C:plasma membrane"/>
    <property type="evidence" value="ECO:0007669"/>
    <property type="project" value="UniProtKB-SubCell"/>
</dbReference>
<feature type="transmembrane region" description="Helical" evidence="6">
    <location>
        <begin position="306"/>
        <end position="327"/>
    </location>
</feature>
<evidence type="ECO:0000256" key="5">
    <source>
        <dbReference type="ARBA" id="ARBA00023136"/>
    </source>
</evidence>
<dbReference type="RefSeq" id="WP_263038096.1">
    <property type="nucleotide sequence ID" value="NZ_JAOTPL010000011.1"/>
</dbReference>
<keyword evidence="2" id="KW-1003">Cell membrane</keyword>
<sequence>MTVISSNKKIAKNTATLYIRMGITMLISFFTTRITLEVLGVEDYGLNNVVASVVTMFGFINGSMGTAVQRFFSIEIGENRGGALSRIFGTSLYLHTIVAVVSLLIAEIFAIFFLKKMNIPVERMFAAQVVFQISILSLLVNILNVPFAALLRAKEEFSKIAVLDIGQAVLKLIVLFLLYNINKDKLITLSLLNFGITLLYVLLITFLAIKLYKNISFKIVRDKDLIKKMLNFISMLIVTILASVADKQGVVIIVNLFFGLTINAAYAIAFSVSSIFELFSMNFKQSVVPQLMMAYGAGNFERMYKLLYLGTKIAFILMLIISIPAIFEMDYLLDLWLGQPPQHASTFTILLVVCANIDTFYYFIYQAVHASGKIKTQQLLVTISYFLSVLFVYLCFKYGSNFYYAVYVPIVFALLRNVLIMLSAKKAIMFNIRHFLSNIVIRSFIISVILAGVAAFIVYSIPANIYRLLLITIINCLLAVICGYYILLDKKEKLPILNIINAKILKRAG</sequence>
<dbReference type="Proteomes" id="UP001209317">
    <property type="component" value="Unassembled WGS sequence"/>
</dbReference>
<dbReference type="Pfam" id="PF01554">
    <property type="entry name" value="MatE"/>
    <property type="match status" value="1"/>
</dbReference>
<reference evidence="7" key="1">
    <citation type="submission" date="2022-10" db="EMBL/GenBank/DDBJ databases">
        <authorList>
            <person name="Kim H.S."/>
            <person name="Kim J.-S."/>
            <person name="Suh M.K."/>
            <person name="Eom M.K."/>
            <person name="Lee J.-S."/>
        </authorList>
    </citation>
    <scope>NUCLEOTIDE SEQUENCE</scope>
    <source>
        <strain evidence="7">LIP-5</strain>
    </source>
</reference>
<dbReference type="PANTHER" id="PTHR30250:SF26">
    <property type="entry name" value="PSMA PROTEIN"/>
    <property type="match status" value="1"/>
</dbReference>
<feature type="transmembrane region" description="Helical" evidence="6">
    <location>
        <begin position="161"/>
        <end position="181"/>
    </location>
</feature>
<dbReference type="GO" id="GO:0042910">
    <property type="term" value="F:xenobiotic transmembrane transporter activity"/>
    <property type="evidence" value="ECO:0007669"/>
    <property type="project" value="InterPro"/>
</dbReference>
<evidence type="ECO:0000256" key="6">
    <source>
        <dbReference type="SAM" id="Phobius"/>
    </source>
</evidence>
<keyword evidence="5 6" id="KW-0472">Membrane</keyword>
<comment type="caution">
    <text evidence="7">The sequence shown here is derived from an EMBL/GenBank/DDBJ whole genome shotgun (WGS) entry which is preliminary data.</text>
</comment>
<dbReference type="InterPro" id="IPR002528">
    <property type="entry name" value="MATE_fam"/>
</dbReference>
<evidence type="ECO:0000313" key="7">
    <source>
        <dbReference type="EMBL" id="MCU7694610.1"/>
    </source>
</evidence>
<feature type="transmembrane region" description="Helical" evidence="6">
    <location>
        <begin position="465"/>
        <end position="487"/>
    </location>
</feature>
<organism evidence="7 8">
    <name type="scientific">Haoranjiania flava</name>
    <dbReference type="NCBI Taxonomy" id="1856322"/>
    <lineage>
        <taxon>Bacteria</taxon>
        <taxon>Pseudomonadati</taxon>
        <taxon>Bacteroidota</taxon>
        <taxon>Chitinophagia</taxon>
        <taxon>Chitinophagales</taxon>
        <taxon>Chitinophagaceae</taxon>
        <taxon>Haoranjiania</taxon>
    </lineage>
</organism>
<feature type="transmembrane region" description="Helical" evidence="6">
    <location>
        <begin position="251"/>
        <end position="276"/>
    </location>
</feature>
<feature type="transmembrane region" description="Helical" evidence="6">
    <location>
        <begin position="17"/>
        <end position="36"/>
    </location>
</feature>
<feature type="transmembrane region" description="Helical" evidence="6">
    <location>
        <begin position="125"/>
        <end position="149"/>
    </location>
</feature>
<feature type="transmembrane region" description="Helical" evidence="6">
    <location>
        <begin position="347"/>
        <end position="365"/>
    </location>
</feature>
<feature type="transmembrane region" description="Helical" evidence="6">
    <location>
        <begin position="187"/>
        <end position="209"/>
    </location>
</feature>
<feature type="transmembrane region" description="Helical" evidence="6">
    <location>
        <begin position="402"/>
        <end position="423"/>
    </location>
</feature>
<protein>
    <submittedName>
        <fullName evidence="7">MATE family efflux transporter</fullName>
    </submittedName>
</protein>
<keyword evidence="8" id="KW-1185">Reference proteome</keyword>
<dbReference type="InterPro" id="IPR050833">
    <property type="entry name" value="Poly_Biosynth_Transport"/>
</dbReference>
<proteinExistence type="predicted"/>
<feature type="transmembrane region" description="Helical" evidence="6">
    <location>
        <begin position="377"/>
        <end position="396"/>
    </location>
</feature>
<accession>A0AAE3INY3</accession>
<comment type="subcellular location">
    <subcellularLocation>
        <location evidence="1">Cell membrane</location>
        <topology evidence="1">Multi-pass membrane protein</topology>
    </subcellularLocation>
</comment>
<feature type="transmembrane region" description="Helical" evidence="6">
    <location>
        <begin position="229"/>
        <end position="245"/>
    </location>
</feature>
<name>A0AAE3INY3_9BACT</name>
<evidence type="ECO:0000256" key="2">
    <source>
        <dbReference type="ARBA" id="ARBA00022475"/>
    </source>
</evidence>
<gene>
    <name evidence="7" type="ORF">OD355_08795</name>
</gene>
<dbReference type="GO" id="GO:0015297">
    <property type="term" value="F:antiporter activity"/>
    <property type="evidence" value="ECO:0007669"/>
    <property type="project" value="InterPro"/>
</dbReference>
<keyword evidence="3 6" id="KW-0812">Transmembrane</keyword>
<dbReference type="PANTHER" id="PTHR30250">
    <property type="entry name" value="PST FAMILY PREDICTED COLANIC ACID TRANSPORTER"/>
    <property type="match status" value="1"/>
</dbReference>
<dbReference type="AlphaFoldDB" id="A0AAE3INY3"/>
<evidence type="ECO:0000256" key="3">
    <source>
        <dbReference type="ARBA" id="ARBA00022692"/>
    </source>
</evidence>
<feature type="transmembrane region" description="Helical" evidence="6">
    <location>
        <begin position="48"/>
        <end position="72"/>
    </location>
</feature>
<evidence type="ECO:0000256" key="1">
    <source>
        <dbReference type="ARBA" id="ARBA00004651"/>
    </source>
</evidence>
<evidence type="ECO:0000256" key="4">
    <source>
        <dbReference type="ARBA" id="ARBA00022989"/>
    </source>
</evidence>